<proteinExistence type="predicted"/>
<name>A0A8S1RKP6_9CILI</name>
<evidence type="ECO:0000256" key="4">
    <source>
        <dbReference type="SAM" id="Phobius"/>
    </source>
</evidence>
<keyword evidence="1" id="KW-0732">Signal</keyword>
<feature type="transmembrane region" description="Helical" evidence="4">
    <location>
        <begin position="21"/>
        <end position="42"/>
    </location>
</feature>
<accession>A0A8S1RKP6</accession>
<keyword evidence="4" id="KW-0472">Membrane</keyword>
<protein>
    <recommendedName>
        <fullName evidence="7">Transmembrane protein</fullName>
    </recommendedName>
</protein>
<organism evidence="5 6">
    <name type="scientific">Paramecium sonneborni</name>
    <dbReference type="NCBI Taxonomy" id="65129"/>
    <lineage>
        <taxon>Eukaryota</taxon>
        <taxon>Sar</taxon>
        <taxon>Alveolata</taxon>
        <taxon>Ciliophora</taxon>
        <taxon>Intramacronucleata</taxon>
        <taxon>Oligohymenophorea</taxon>
        <taxon>Peniculida</taxon>
        <taxon>Parameciidae</taxon>
        <taxon>Paramecium</taxon>
    </lineage>
</organism>
<dbReference type="EMBL" id="CAJJDN010000181">
    <property type="protein sequence ID" value="CAD8127973.1"/>
    <property type="molecule type" value="Genomic_DNA"/>
</dbReference>
<dbReference type="AlphaFoldDB" id="A0A8S1RKP6"/>
<evidence type="ECO:0000313" key="5">
    <source>
        <dbReference type="EMBL" id="CAD8127973.1"/>
    </source>
</evidence>
<evidence type="ECO:0000313" key="6">
    <source>
        <dbReference type="Proteomes" id="UP000692954"/>
    </source>
</evidence>
<feature type="transmembrane region" description="Helical" evidence="4">
    <location>
        <begin position="116"/>
        <end position="136"/>
    </location>
</feature>
<keyword evidence="3" id="KW-1015">Disulfide bond</keyword>
<dbReference type="Pfam" id="PF13948">
    <property type="entry name" value="DUF4215"/>
    <property type="match status" value="1"/>
</dbReference>
<keyword evidence="6" id="KW-1185">Reference proteome</keyword>
<evidence type="ECO:0000256" key="3">
    <source>
        <dbReference type="ARBA" id="ARBA00023157"/>
    </source>
</evidence>
<reference evidence="5" key="1">
    <citation type="submission" date="2021-01" db="EMBL/GenBank/DDBJ databases">
        <authorList>
            <consortium name="Genoscope - CEA"/>
            <person name="William W."/>
        </authorList>
    </citation>
    <scope>NUCLEOTIDE SEQUENCE</scope>
</reference>
<comment type="caution">
    <text evidence="5">The sequence shown here is derived from an EMBL/GenBank/DDBJ whole genome shotgun (WGS) entry which is preliminary data.</text>
</comment>
<feature type="transmembrane region" description="Helical" evidence="4">
    <location>
        <begin position="72"/>
        <end position="95"/>
    </location>
</feature>
<evidence type="ECO:0000256" key="1">
    <source>
        <dbReference type="ARBA" id="ARBA00022729"/>
    </source>
</evidence>
<keyword evidence="4" id="KW-0812">Transmembrane</keyword>
<keyword evidence="4" id="KW-1133">Transmembrane helix</keyword>
<evidence type="ECO:0008006" key="7">
    <source>
        <dbReference type="Google" id="ProtNLM"/>
    </source>
</evidence>
<keyword evidence="2" id="KW-0677">Repeat</keyword>
<dbReference type="NCBIfam" id="TIGR02232">
    <property type="entry name" value="myxo_disulf_rpt"/>
    <property type="match status" value="1"/>
</dbReference>
<dbReference type="InterPro" id="IPR011936">
    <property type="entry name" value="Myxo_disulph_rpt"/>
</dbReference>
<gene>
    <name evidence="5" type="ORF">PSON_ATCC_30995.1.T1810100</name>
</gene>
<sequence length="380" mass="43924">MMQIQNLKMAVINVKRFALQVVLIVNKVFVLIANKASLILNINALKLMISFKIQDVTFHVKNAVVKDLVVQFVQLGLTISIMFVILYVAINYLSLMNNVMMQIQNLKMAVISVKRFALQVVLIVNKVFVLIAMKGFQYLRMTVLKFSITTMILDQGFENINNACRSICGDKLVVAEEQCDDGNLVFEDGCHLCQQTCHCKSCQDSVCVSCPNDQFLYKNFCYNLKENTNLRETSNFSFQDLEITQTFQSTFASHEDSRIQLKILDLIQQVYNEVCQNLESIDKSLPHVHIEIIIQCATNKKIKSQFFKSNYEKGTKLQEIIFFQQCHNSFHHRIAYTFRLKKIVLRDEVLLIRIFENQLKLYALFDQGPQRLLSIELVDI</sequence>
<evidence type="ECO:0000256" key="2">
    <source>
        <dbReference type="ARBA" id="ARBA00022737"/>
    </source>
</evidence>
<dbReference type="Proteomes" id="UP000692954">
    <property type="component" value="Unassembled WGS sequence"/>
</dbReference>